<name>A0ABQ9IB56_9NEOP</name>
<evidence type="ECO:0000313" key="3">
    <source>
        <dbReference type="Proteomes" id="UP001159363"/>
    </source>
</evidence>
<proteinExistence type="predicted"/>
<evidence type="ECO:0008006" key="4">
    <source>
        <dbReference type="Google" id="ProtNLM"/>
    </source>
</evidence>
<sequence>MVSSSWSSSGEVENEQAMKKWSAGSPTASSLPGPMLVGVNTSKISVLKQYMLLNPVKRGIKLWLRCDSVNGYTNDFNVYCGKETIAYIQMAH</sequence>
<gene>
    <name evidence="2" type="ORF">PR048_006155</name>
</gene>
<evidence type="ECO:0000313" key="2">
    <source>
        <dbReference type="EMBL" id="KAJ8893556.1"/>
    </source>
</evidence>
<protein>
    <recommendedName>
        <fullName evidence="4">PiggyBac transposable element-derived protein domain-containing protein</fullName>
    </recommendedName>
</protein>
<organism evidence="2 3">
    <name type="scientific">Dryococelus australis</name>
    <dbReference type="NCBI Taxonomy" id="614101"/>
    <lineage>
        <taxon>Eukaryota</taxon>
        <taxon>Metazoa</taxon>
        <taxon>Ecdysozoa</taxon>
        <taxon>Arthropoda</taxon>
        <taxon>Hexapoda</taxon>
        <taxon>Insecta</taxon>
        <taxon>Pterygota</taxon>
        <taxon>Neoptera</taxon>
        <taxon>Polyneoptera</taxon>
        <taxon>Phasmatodea</taxon>
        <taxon>Verophasmatodea</taxon>
        <taxon>Anareolatae</taxon>
        <taxon>Phasmatidae</taxon>
        <taxon>Eurycanthinae</taxon>
        <taxon>Dryococelus</taxon>
    </lineage>
</organism>
<keyword evidence="3" id="KW-1185">Reference proteome</keyword>
<feature type="region of interest" description="Disordered" evidence="1">
    <location>
        <begin position="1"/>
        <end position="31"/>
    </location>
</feature>
<comment type="caution">
    <text evidence="2">The sequence shown here is derived from an EMBL/GenBank/DDBJ whole genome shotgun (WGS) entry which is preliminary data.</text>
</comment>
<accession>A0ABQ9IB56</accession>
<dbReference type="EMBL" id="JARBHB010000002">
    <property type="protein sequence ID" value="KAJ8893556.1"/>
    <property type="molecule type" value="Genomic_DNA"/>
</dbReference>
<evidence type="ECO:0000256" key="1">
    <source>
        <dbReference type="SAM" id="MobiDB-lite"/>
    </source>
</evidence>
<dbReference type="Proteomes" id="UP001159363">
    <property type="component" value="Chromosome 2"/>
</dbReference>
<reference evidence="2 3" key="1">
    <citation type="submission" date="2023-02" db="EMBL/GenBank/DDBJ databases">
        <title>LHISI_Scaffold_Assembly.</title>
        <authorList>
            <person name="Stuart O.P."/>
            <person name="Cleave R."/>
            <person name="Magrath M.J.L."/>
            <person name="Mikheyev A.S."/>
        </authorList>
    </citation>
    <scope>NUCLEOTIDE SEQUENCE [LARGE SCALE GENOMIC DNA]</scope>
    <source>
        <strain evidence="2">Daus_M_001</strain>
        <tissue evidence="2">Leg muscle</tissue>
    </source>
</reference>